<dbReference type="EC" id="2.3.2.2" evidence="6"/>
<comment type="catalytic activity">
    <reaction evidence="1 6">
        <text>an S-substituted glutathione + H2O = an S-substituted L-cysteinylglycine + L-glutamate</text>
        <dbReference type="Rhea" id="RHEA:59468"/>
        <dbReference type="ChEBI" id="CHEBI:15377"/>
        <dbReference type="ChEBI" id="CHEBI:29985"/>
        <dbReference type="ChEBI" id="CHEBI:90779"/>
        <dbReference type="ChEBI" id="CHEBI:143103"/>
        <dbReference type="EC" id="3.4.19.13"/>
    </reaction>
</comment>
<dbReference type="GO" id="GO:0006750">
    <property type="term" value="P:glutathione biosynthetic process"/>
    <property type="evidence" value="ECO:0007669"/>
    <property type="project" value="UniProtKB-KW"/>
</dbReference>
<dbReference type="GO" id="GO:0006751">
    <property type="term" value="P:glutathione catabolic process"/>
    <property type="evidence" value="ECO:0007669"/>
    <property type="project" value="UniProtKB-UniRule"/>
</dbReference>
<dbReference type="MEROPS" id="T03.025"/>
<keyword evidence="6" id="KW-0317">Glutathione biosynthesis</keyword>
<accession>F2J0A3</accession>
<dbReference type="InterPro" id="IPR000101">
    <property type="entry name" value="GGT_peptidase"/>
</dbReference>
<comment type="PTM">
    <text evidence="6">Cleaved by autocatalysis into a large and a small subunit.</text>
</comment>
<dbReference type="STRING" id="991905.SL003B_0199"/>
<comment type="similarity">
    <text evidence="6">Belongs to the gamma-glutamyltransferase family.</text>
</comment>
<dbReference type="PANTHER" id="PTHR43881">
    <property type="entry name" value="GAMMA-GLUTAMYLTRANSPEPTIDASE (AFU_ORTHOLOGUE AFUA_4G13580)"/>
    <property type="match status" value="1"/>
</dbReference>
<keyword evidence="6" id="KW-0865">Zymogen</keyword>
<reference evidence="7 8" key="1">
    <citation type="journal article" date="2011" name="J. Bacteriol.">
        <title>Complete genome sequence of Polymorphum gilvum SL003B-26A1T, a crude oil-degrading bacterium from oil-polluted saline soil.</title>
        <authorList>
            <person name="Li S.G."/>
            <person name="Tang Y.Q."/>
            <person name="Nie Y."/>
            <person name="Cai M."/>
            <person name="Wu X.L."/>
        </authorList>
    </citation>
    <scope>NUCLEOTIDE SEQUENCE [LARGE SCALE GENOMIC DNA]</scope>
    <source>
        <strain evidence="8">LMG 25793 / CGMCC 1.9160 / SL003B-26A1</strain>
    </source>
</reference>
<organism evidence="7 8">
    <name type="scientific">Polymorphum gilvum (strain LMG 25793 / CGMCC 1.9160 / SL003B-26A1)</name>
    <dbReference type="NCBI Taxonomy" id="991905"/>
    <lineage>
        <taxon>Bacteria</taxon>
        <taxon>Pseudomonadati</taxon>
        <taxon>Pseudomonadota</taxon>
        <taxon>Alphaproteobacteria</taxon>
        <taxon>Rhodobacterales</taxon>
        <taxon>Paracoccaceae</taxon>
        <taxon>Polymorphum</taxon>
    </lineage>
</organism>
<dbReference type="RefSeq" id="WP_013650962.1">
    <property type="nucleotide sequence ID" value="NC_015259.1"/>
</dbReference>
<dbReference type="Gene3D" id="3.60.20.40">
    <property type="match status" value="1"/>
</dbReference>
<comment type="pathway">
    <text evidence="6">Sulfur metabolism; glutathione metabolism.</text>
</comment>
<gene>
    <name evidence="7" type="ordered locus">SL003B_0199</name>
</gene>
<evidence type="ECO:0000256" key="1">
    <source>
        <dbReference type="ARBA" id="ARBA00001049"/>
    </source>
</evidence>
<feature type="active site" description="Nucleophile" evidence="4">
    <location>
        <position position="351"/>
    </location>
</feature>
<protein>
    <recommendedName>
        <fullName evidence="6">Glutathione hydrolase proenzyme</fullName>
        <ecNumber evidence="6">2.3.2.2</ecNumber>
        <ecNumber evidence="6">3.4.19.13</ecNumber>
    </recommendedName>
    <component>
        <recommendedName>
            <fullName evidence="6">Glutathione hydrolase large chain</fullName>
        </recommendedName>
    </component>
    <component>
        <recommendedName>
            <fullName evidence="6">Glutathione hydrolase small chain</fullName>
        </recommendedName>
    </component>
</protein>
<evidence type="ECO:0000256" key="2">
    <source>
        <dbReference type="ARBA" id="ARBA00001089"/>
    </source>
</evidence>
<dbReference type="NCBIfam" id="TIGR00066">
    <property type="entry name" value="g_glut_trans"/>
    <property type="match status" value="1"/>
</dbReference>
<dbReference type="InterPro" id="IPR029055">
    <property type="entry name" value="Ntn_hydrolases_N"/>
</dbReference>
<evidence type="ECO:0000256" key="3">
    <source>
        <dbReference type="ARBA" id="ARBA00047417"/>
    </source>
</evidence>
<keyword evidence="6" id="KW-0378">Hydrolase</keyword>
<proteinExistence type="inferred from homology"/>
<dbReference type="EMBL" id="CP002568">
    <property type="protein sequence ID" value="ADZ68638.1"/>
    <property type="molecule type" value="Genomic_DNA"/>
</dbReference>
<dbReference type="SUPFAM" id="SSF56235">
    <property type="entry name" value="N-terminal nucleophile aminohydrolases (Ntn hydrolases)"/>
    <property type="match status" value="1"/>
</dbReference>
<dbReference type="Proteomes" id="UP000008130">
    <property type="component" value="Chromosome"/>
</dbReference>
<keyword evidence="6" id="KW-0808">Transferase</keyword>
<feature type="binding site" evidence="5">
    <location>
        <position position="434"/>
    </location>
    <ligand>
        <name>L-glutamate</name>
        <dbReference type="ChEBI" id="CHEBI:29985"/>
    </ligand>
</feature>
<evidence type="ECO:0000256" key="6">
    <source>
        <dbReference type="RuleBase" id="RU368036"/>
    </source>
</evidence>
<dbReference type="Gene3D" id="1.10.246.130">
    <property type="match status" value="1"/>
</dbReference>
<dbReference type="PANTHER" id="PTHR43881:SF1">
    <property type="entry name" value="GAMMA-GLUTAMYLTRANSPEPTIDASE (AFU_ORTHOLOGUE AFUA_4G13580)"/>
    <property type="match status" value="1"/>
</dbReference>
<dbReference type="EC" id="3.4.19.13" evidence="6"/>
<dbReference type="GO" id="GO:0103068">
    <property type="term" value="F:leukotriene C4 gamma-glutamyl transferase activity"/>
    <property type="evidence" value="ECO:0007669"/>
    <property type="project" value="UniProtKB-EC"/>
</dbReference>
<comment type="catalytic activity">
    <reaction evidence="2 6">
        <text>glutathione + H2O = L-cysteinylglycine + L-glutamate</text>
        <dbReference type="Rhea" id="RHEA:28807"/>
        <dbReference type="ChEBI" id="CHEBI:15377"/>
        <dbReference type="ChEBI" id="CHEBI:29985"/>
        <dbReference type="ChEBI" id="CHEBI:57925"/>
        <dbReference type="ChEBI" id="CHEBI:61694"/>
        <dbReference type="EC" id="3.4.19.13"/>
    </reaction>
</comment>
<dbReference type="Pfam" id="PF01019">
    <property type="entry name" value="G_glu_transpept"/>
    <property type="match status" value="1"/>
</dbReference>
<dbReference type="InterPro" id="IPR043137">
    <property type="entry name" value="GGT_ssub_C"/>
</dbReference>
<dbReference type="eggNOG" id="COG0405">
    <property type="taxonomic scope" value="Bacteria"/>
</dbReference>
<evidence type="ECO:0000256" key="4">
    <source>
        <dbReference type="PIRSR" id="PIRSR600101-1"/>
    </source>
</evidence>
<dbReference type="GO" id="GO:0036374">
    <property type="term" value="F:glutathione hydrolase activity"/>
    <property type="evidence" value="ECO:0007669"/>
    <property type="project" value="UniProtKB-UniRule"/>
</dbReference>
<evidence type="ECO:0000313" key="7">
    <source>
        <dbReference type="EMBL" id="ADZ68638.1"/>
    </source>
</evidence>
<dbReference type="KEGG" id="pgv:SL003B_0199"/>
<evidence type="ECO:0000256" key="5">
    <source>
        <dbReference type="PIRSR" id="PIRSR600101-2"/>
    </source>
</evidence>
<sequence>MHRDFEAPGRSPVLATEAVAATSHPLATSAAIEILQAGGNAVDAAIAAVAVQCVVEPHMTGIGGDCFAIVTEPDGRMAGFNGSGAAPRALGTRKLADMGIREIGPGSVHAVTVPGAVRAWETLLAAHGTRPLKTLLKRAIGYARDGFPVAPRVAFDWARNVDKLAADPAAAKAYLIDGAAPRTGDIVRLPQLADTLAAIADGGADAFYTGAVARDIVDTLAERGGYMTVEDLAACHTTAVAPVLRDYRGHTIAELPPNGQGLVALVMLGLLERFDLGALDPVGPERLHLEMEAARIAYAVRDRFVADPGHMDVCHTKLISTDYLDQLAARLDPTRRNIDLPVSALMPQTDTVYLTVVDRDGLAISFINSIFKEFGSGIVAPKSGVLLHNRGSSFRVEAGHPNTIEGGKRPMHTILPAFGLKNGTPWLAFGVMGGHYQACGHAHLLTNIIDHGMDVQQAIDCPRLFFDDAFRTLQAETHIPEATVEALRAKGHDVARAKAPIGGAQAILIERRKRTLAAGSDPRKDGHAAGY</sequence>
<evidence type="ECO:0000313" key="8">
    <source>
        <dbReference type="Proteomes" id="UP000008130"/>
    </source>
</evidence>
<dbReference type="InterPro" id="IPR043138">
    <property type="entry name" value="GGT_lsub"/>
</dbReference>
<comment type="subunit">
    <text evidence="6">This enzyme consists of two polypeptide chains, which are synthesized in precursor form from a single polypeptide.</text>
</comment>
<dbReference type="AlphaFoldDB" id="F2J0A3"/>
<comment type="catalytic activity">
    <reaction evidence="3 6">
        <text>an N-terminal (5-L-glutamyl)-[peptide] + an alpha-amino acid = 5-L-glutamyl amino acid + an N-terminal L-alpha-aminoacyl-[peptide]</text>
        <dbReference type="Rhea" id="RHEA:23904"/>
        <dbReference type="Rhea" id="RHEA-COMP:9780"/>
        <dbReference type="Rhea" id="RHEA-COMP:9795"/>
        <dbReference type="ChEBI" id="CHEBI:77644"/>
        <dbReference type="ChEBI" id="CHEBI:78597"/>
        <dbReference type="ChEBI" id="CHEBI:78599"/>
        <dbReference type="ChEBI" id="CHEBI:78608"/>
        <dbReference type="EC" id="2.3.2.2"/>
    </reaction>
</comment>
<dbReference type="PRINTS" id="PR01210">
    <property type="entry name" value="GGTRANSPTASE"/>
</dbReference>
<dbReference type="InterPro" id="IPR052896">
    <property type="entry name" value="GGT-like_enzyme"/>
</dbReference>
<dbReference type="OrthoDB" id="9781342at2"/>
<name>F2J0A3_POLGS</name>
<keyword evidence="6" id="KW-0012">Acyltransferase</keyword>
<dbReference type="HOGENOM" id="CLU_014813_3_2_5"/>
<keyword evidence="8" id="KW-1185">Reference proteome</keyword>
<dbReference type="UniPathway" id="UPA00204"/>
<dbReference type="PATRIC" id="fig|991905.3.peg.205"/>